<feature type="transmembrane region" description="Helical" evidence="1">
    <location>
        <begin position="17"/>
        <end position="36"/>
    </location>
</feature>
<accession>A0ABP7JB46</accession>
<dbReference type="Proteomes" id="UP001500888">
    <property type="component" value="Unassembled WGS sequence"/>
</dbReference>
<evidence type="ECO:0000313" key="2">
    <source>
        <dbReference type="EMBL" id="GAA3838536.1"/>
    </source>
</evidence>
<organism evidence="2 3">
    <name type="scientific">Sphaerisporangium flaviroseum</name>
    <dbReference type="NCBI Taxonomy" id="509199"/>
    <lineage>
        <taxon>Bacteria</taxon>
        <taxon>Bacillati</taxon>
        <taxon>Actinomycetota</taxon>
        <taxon>Actinomycetes</taxon>
        <taxon>Streptosporangiales</taxon>
        <taxon>Streptosporangiaceae</taxon>
        <taxon>Sphaerisporangium</taxon>
    </lineage>
</organism>
<proteinExistence type="predicted"/>
<reference evidence="3" key="1">
    <citation type="journal article" date="2019" name="Int. J. Syst. Evol. Microbiol.">
        <title>The Global Catalogue of Microorganisms (GCM) 10K type strain sequencing project: providing services to taxonomists for standard genome sequencing and annotation.</title>
        <authorList>
            <consortium name="The Broad Institute Genomics Platform"/>
            <consortium name="The Broad Institute Genome Sequencing Center for Infectious Disease"/>
            <person name="Wu L."/>
            <person name="Ma J."/>
        </authorList>
    </citation>
    <scope>NUCLEOTIDE SEQUENCE [LARGE SCALE GENOMIC DNA]</scope>
    <source>
        <strain evidence="3">JCM 16908</strain>
    </source>
</reference>
<name>A0ABP7JB46_9ACTN</name>
<protein>
    <submittedName>
        <fullName evidence="2">Uncharacterized protein</fullName>
    </submittedName>
</protein>
<keyword evidence="3" id="KW-1185">Reference proteome</keyword>
<gene>
    <name evidence="2" type="ORF">GCM10022226_71010</name>
</gene>
<keyword evidence="1" id="KW-1133">Transmembrane helix</keyword>
<sequence>MATVGDGDGKKSRWPRILVPALIGTAVVLIASAIGLSATTKANSPSAAPSASSAPQSSCERLASRVQVRQVSGAIVFPDVSYSVEDAGDRPRVDLAGSFQGVIEEGKRVVVIVQADPGSYDSTPGHHPGDGRYYYEQELRVDEQTHCWSALSLTPAYSGSRGLAWHIYLVLVPADFSVTSVSARNQVEDGLFKSLHILALFTVNT</sequence>
<keyword evidence="1" id="KW-0812">Transmembrane</keyword>
<evidence type="ECO:0000256" key="1">
    <source>
        <dbReference type="SAM" id="Phobius"/>
    </source>
</evidence>
<keyword evidence="1" id="KW-0472">Membrane</keyword>
<evidence type="ECO:0000313" key="3">
    <source>
        <dbReference type="Proteomes" id="UP001500888"/>
    </source>
</evidence>
<comment type="caution">
    <text evidence="2">The sequence shown here is derived from an EMBL/GenBank/DDBJ whole genome shotgun (WGS) entry which is preliminary data.</text>
</comment>
<dbReference type="RefSeq" id="WP_344950842.1">
    <property type="nucleotide sequence ID" value="NZ_BAAAZR010000041.1"/>
</dbReference>
<dbReference type="EMBL" id="BAAAZR010000041">
    <property type="protein sequence ID" value="GAA3838536.1"/>
    <property type="molecule type" value="Genomic_DNA"/>
</dbReference>